<comment type="caution">
    <text evidence="2">The sequence shown here is derived from an EMBL/GenBank/DDBJ whole genome shotgun (WGS) entry which is preliminary data.</text>
</comment>
<evidence type="ECO:0000256" key="1">
    <source>
        <dbReference type="SAM" id="MobiDB-lite"/>
    </source>
</evidence>
<feature type="non-terminal residue" evidence="2">
    <location>
        <position position="1"/>
    </location>
</feature>
<dbReference type="AlphaFoldDB" id="A0A6A3GSY1"/>
<organism evidence="2 3">
    <name type="scientific">Phytophthora fragariae</name>
    <dbReference type="NCBI Taxonomy" id="53985"/>
    <lineage>
        <taxon>Eukaryota</taxon>
        <taxon>Sar</taxon>
        <taxon>Stramenopiles</taxon>
        <taxon>Oomycota</taxon>
        <taxon>Peronosporomycetes</taxon>
        <taxon>Peronosporales</taxon>
        <taxon>Peronosporaceae</taxon>
        <taxon>Phytophthora</taxon>
    </lineage>
</organism>
<accession>A0A6A3GSY1</accession>
<proteinExistence type="predicted"/>
<feature type="compositionally biased region" description="Acidic residues" evidence="1">
    <location>
        <begin position="93"/>
        <end position="104"/>
    </location>
</feature>
<evidence type="ECO:0000313" key="3">
    <source>
        <dbReference type="Proteomes" id="UP000460718"/>
    </source>
</evidence>
<dbReference type="Proteomes" id="UP000460718">
    <property type="component" value="Unassembled WGS sequence"/>
</dbReference>
<reference evidence="2 3" key="1">
    <citation type="submission" date="2018-09" db="EMBL/GenBank/DDBJ databases">
        <title>Genomic investigation of the strawberry pathogen Phytophthora fragariae indicates pathogenicity is determined by transcriptional variation in three key races.</title>
        <authorList>
            <person name="Adams T.M."/>
            <person name="Armitage A.D."/>
            <person name="Sobczyk M.K."/>
            <person name="Bates H.J."/>
            <person name="Dunwell J.M."/>
            <person name="Nellist C.F."/>
            <person name="Harrison R.J."/>
        </authorList>
    </citation>
    <scope>NUCLEOTIDE SEQUENCE [LARGE SCALE GENOMIC DNA]</scope>
    <source>
        <strain evidence="2 3">SCRP245</strain>
    </source>
</reference>
<feature type="compositionally biased region" description="Low complexity" evidence="1">
    <location>
        <begin position="126"/>
        <end position="147"/>
    </location>
</feature>
<gene>
    <name evidence="2" type="ORF">PF011_g30223</name>
</gene>
<evidence type="ECO:0000313" key="2">
    <source>
        <dbReference type="EMBL" id="KAE8960053.1"/>
    </source>
</evidence>
<feature type="compositionally biased region" description="Basic and acidic residues" evidence="1">
    <location>
        <begin position="187"/>
        <end position="198"/>
    </location>
</feature>
<feature type="compositionally biased region" description="Polar residues" evidence="1">
    <location>
        <begin position="148"/>
        <end position="159"/>
    </location>
</feature>
<sequence>PQIARTGLAPIQGEDYTLGLQNEGEVSDASPSPAENPDTTNSGSLESPADPTRLQAALDNMRELTRGVRADSTGTVATSRGFVPVEFAADYDVESSVEDTEEQDSQSLESSELVGVALTDEGPDMTSSTATTATPTPPGATSASTPSNARSGTPPSSTPRGVGRPRVRDSSPIVSVASPDGSALSRNPERVATDAAEAKRFRRMSSTCDRLGGRDLRVLRDNFEEMGGERLGPNLNALRPSHPRRQLMQLQKGSEQKNAWKL</sequence>
<dbReference type="EMBL" id="QXFW01006127">
    <property type="protein sequence ID" value="KAE8960053.1"/>
    <property type="molecule type" value="Genomic_DNA"/>
</dbReference>
<feature type="region of interest" description="Disordered" evidence="1">
    <location>
        <begin position="93"/>
        <end position="198"/>
    </location>
</feature>
<feature type="region of interest" description="Disordered" evidence="1">
    <location>
        <begin position="1"/>
        <end position="52"/>
    </location>
</feature>
<protein>
    <submittedName>
        <fullName evidence="2">Uncharacterized protein</fullName>
    </submittedName>
</protein>
<name>A0A6A3GSY1_9STRA</name>